<dbReference type="OrthoDB" id="3242785at2"/>
<organism evidence="2 3">
    <name type="scientific">Bacillus weihaiensis</name>
    <dbReference type="NCBI Taxonomy" id="1547283"/>
    <lineage>
        <taxon>Bacteria</taxon>
        <taxon>Bacillati</taxon>
        <taxon>Bacillota</taxon>
        <taxon>Bacilli</taxon>
        <taxon>Bacillales</taxon>
        <taxon>Bacillaceae</taxon>
        <taxon>Bacillus</taxon>
    </lineage>
</organism>
<feature type="transmembrane region" description="Helical" evidence="1">
    <location>
        <begin position="43"/>
        <end position="62"/>
    </location>
</feature>
<reference evidence="2 3" key="1">
    <citation type="journal article" date="2016" name="Sci. Rep.">
        <title>Complete genome sequence and transcriptomic analysis of a novel marine strain Bacillus weihaiensis reveals the mechanism of brown algae degradation.</title>
        <authorList>
            <person name="Zhu Y."/>
            <person name="Chen P."/>
            <person name="Bao Y."/>
            <person name="Men Y."/>
            <person name="Zeng Y."/>
            <person name="Yang J."/>
            <person name="Sun J."/>
            <person name="Sun Y."/>
        </authorList>
    </citation>
    <scope>NUCLEOTIDE SEQUENCE [LARGE SCALE GENOMIC DNA]</scope>
    <source>
        <strain evidence="2 3">Alg07</strain>
    </source>
</reference>
<dbReference type="STRING" id="1547283.A9C19_13325"/>
<evidence type="ECO:0000313" key="2">
    <source>
        <dbReference type="EMBL" id="APH07108.1"/>
    </source>
</evidence>
<feature type="transmembrane region" description="Helical" evidence="1">
    <location>
        <begin position="82"/>
        <end position="100"/>
    </location>
</feature>
<evidence type="ECO:0000313" key="3">
    <source>
        <dbReference type="Proteomes" id="UP000181936"/>
    </source>
</evidence>
<dbReference type="AlphaFoldDB" id="A0A1L3MXR2"/>
<keyword evidence="1" id="KW-1133">Transmembrane helix</keyword>
<sequence length="191" mass="22125">MNITDLRNDVSISAKNGISFLCSGVFICVLMTIIYFLPMKIGLQNILALYSTGLMLPLAILLSRMIKVKWNDKENPLSRLGLILNVAQFIYFPIIFWMLFSNPNEFIVFFAIVTGAHFFPYGWLYKAKAYYWFAPIISIAVFIIGSYVGDEFIWLIPMTVPILLVILISFLYTDYRRKIDDRALRMEEFLS</sequence>
<accession>A0A1L3MXR2</accession>
<keyword evidence="1" id="KW-0472">Membrane</keyword>
<dbReference type="InterPro" id="IPR053824">
    <property type="entry name" value="DUF7010"/>
</dbReference>
<dbReference type="Pfam" id="PF22765">
    <property type="entry name" value="DUF7010"/>
    <property type="match status" value="1"/>
</dbReference>
<feature type="transmembrane region" description="Helical" evidence="1">
    <location>
        <begin position="106"/>
        <end position="123"/>
    </location>
</feature>
<evidence type="ECO:0000256" key="1">
    <source>
        <dbReference type="SAM" id="Phobius"/>
    </source>
</evidence>
<keyword evidence="3" id="KW-1185">Reference proteome</keyword>
<keyword evidence="1" id="KW-0812">Transmembrane</keyword>
<gene>
    <name evidence="2" type="ORF">A9C19_13325</name>
</gene>
<dbReference type="Proteomes" id="UP000181936">
    <property type="component" value="Chromosome"/>
</dbReference>
<feature type="transmembrane region" description="Helical" evidence="1">
    <location>
        <begin position="154"/>
        <end position="172"/>
    </location>
</feature>
<feature type="transmembrane region" description="Helical" evidence="1">
    <location>
        <begin position="130"/>
        <end position="148"/>
    </location>
</feature>
<feature type="transmembrane region" description="Helical" evidence="1">
    <location>
        <begin position="17"/>
        <end position="37"/>
    </location>
</feature>
<protein>
    <submittedName>
        <fullName evidence="2">Uncharacterized protein</fullName>
    </submittedName>
</protein>
<dbReference type="EMBL" id="CP016020">
    <property type="protein sequence ID" value="APH07108.1"/>
    <property type="molecule type" value="Genomic_DNA"/>
</dbReference>
<dbReference type="KEGG" id="bwh:A9C19_13325"/>
<proteinExistence type="predicted"/>
<name>A0A1L3MXR2_9BACI</name>